<evidence type="ECO:0000256" key="16">
    <source>
        <dbReference type="PIRSR" id="PIRSR633697-1"/>
    </source>
</evidence>
<dbReference type="GO" id="GO:0006401">
    <property type="term" value="P:RNA catabolic process"/>
    <property type="evidence" value="ECO:0007669"/>
    <property type="project" value="TreeGrafter"/>
</dbReference>
<dbReference type="InterPro" id="IPR033697">
    <property type="entry name" value="Ribonuclease_T2_eukaryotic"/>
</dbReference>
<dbReference type="GO" id="GO:0033897">
    <property type="term" value="F:ribonuclease T2 activity"/>
    <property type="evidence" value="ECO:0007669"/>
    <property type="project" value="UniProtKB-EC"/>
</dbReference>
<gene>
    <name evidence="20" type="ORF">C8Q69DRAFT_473580</name>
</gene>
<dbReference type="Pfam" id="PF00445">
    <property type="entry name" value="Ribonuclease_T2"/>
    <property type="match status" value="1"/>
</dbReference>
<dbReference type="EC" id="4.6.1.19" evidence="4"/>
<evidence type="ECO:0000256" key="13">
    <source>
        <dbReference type="ARBA" id="ARBA00023239"/>
    </source>
</evidence>
<evidence type="ECO:0000256" key="5">
    <source>
        <dbReference type="ARBA" id="ARBA00022490"/>
    </source>
</evidence>
<proteinExistence type="inferred from homology"/>
<keyword evidence="7" id="KW-0540">Nuclease</keyword>
<keyword evidence="10" id="KW-0378">Hydrolase</keyword>
<comment type="function">
    <text evidence="14">Rnase which modulates cell survival under stress conditions. Released from the vacuole to the cytoplasm during stress to promote tRNA and rRNA cleavage and to activate separately a downstream pathway that promotes cell death. Involved in cell size, vacuolar morphology and growth at high temperatures and high salt concentration.</text>
</comment>
<sequence>MNSLFWDIVREYIFHYRSKFHYPSLSLSQGRSVSKSTTSMVTAGPMNDLPAVMSGMSQRIPGPQQILKVLTGSLGLSGLRGSEVLPLEDGYSSCPKPQLSCQTSYQGQDTCCFNYPGGQMLQTQFWDADPAIGPDDSWTIHGLWPDHCDGGFDQFCDHKRNYNNISLILVDAGRGDLLDYMKEYFKDYKGDDDSLYSHEFSKHGTCISTLNPNCYTDYYPQEEVVDYFNKTVEIFQRLPSYEFLEKANIVPSYDRTYSLADIEDALKEGHGADVTVRCHYQSLNEIWYHFNVAGRLQTGEFVPTSPDGPKSNCPKTGIHYKPKRSKPPSTTTSAPSDPTRSPSNGRGHLQVYTLNQKRGCIISKGTWFSSGTCATFRINRASDGFTLQSRKGHCAFYRDIFSCNNRVRNPTVFTTIDGKIAYNGNTTFFADKAPKGPTQSKIFASNDEHPIELSIKWQEV</sequence>
<dbReference type="InterPro" id="IPR036430">
    <property type="entry name" value="RNase_T2-like_sf"/>
</dbReference>
<evidence type="ECO:0000256" key="18">
    <source>
        <dbReference type="SAM" id="MobiDB-lite"/>
    </source>
</evidence>
<evidence type="ECO:0000256" key="15">
    <source>
        <dbReference type="ARBA" id="ARBA00071169"/>
    </source>
</evidence>
<dbReference type="EMBL" id="RCNU01000009">
    <property type="protein sequence ID" value="RWQ93448.1"/>
    <property type="molecule type" value="Genomic_DNA"/>
</dbReference>
<evidence type="ECO:0000256" key="3">
    <source>
        <dbReference type="ARBA" id="ARBA00007469"/>
    </source>
</evidence>
<evidence type="ECO:0000313" key="20">
    <source>
        <dbReference type="EMBL" id="RWQ93448.1"/>
    </source>
</evidence>
<evidence type="ECO:0000256" key="6">
    <source>
        <dbReference type="ARBA" id="ARBA00022554"/>
    </source>
</evidence>
<dbReference type="AlphaFoldDB" id="A0A443HNQ8"/>
<keyword evidence="13" id="KW-0456">Lyase</keyword>
<evidence type="ECO:0000256" key="10">
    <source>
        <dbReference type="ARBA" id="ARBA00022801"/>
    </source>
</evidence>
<evidence type="ECO:0000256" key="11">
    <source>
        <dbReference type="ARBA" id="ARBA00023157"/>
    </source>
</evidence>
<dbReference type="GO" id="GO:0003723">
    <property type="term" value="F:RNA binding"/>
    <property type="evidence" value="ECO:0007669"/>
    <property type="project" value="InterPro"/>
</dbReference>
<comment type="caution">
    <text evidence="20">The sequence shown here is derived from an EMBL/GenBank/DDBJ whole genome shotgun (WGS) entry which is preliminary data.</text>
</comment>
<evidence type="ECO:0000256" key="7">
    <source>
        <dbReference type="ARBA" id="ARBA00022722"/>
    </source>
</evidence>
<evidence type="ECO:0000256" key="2">
    <source>
        <dbReference type="ARBA" id="ARBA00004496"/>
    </source>
</evidence>
<evidence type="ECO:0000313" key="21">
    <source>
        <dbReference type="Proteomes" id="UP000283841"/>
    </source>
</evidence>
<dbReference type="Pfam" id="PF25488">
    <property type="entry name" value="RNaseT2L_C"/>
    <property type="match status" value="1"/>
</dbReference>
<protein>
    <recommendedName>
        <fullName evidence="15">Ribonuclease T2-like</fullName>
        <ecNumber evidence="4">4.6.1.19</ecNumber>
    </recommendedName>
</protein>
<feature type="active site" evidence="16">
    <location>
        <position position="199"/>
    </location>
</feature>
<evidence type="ECO:0000256" key="17">
    <source>
        <dbReference type="RuleBase" id="RU004328"/>
    </source>
</evidence>
<dbReference type="RefSeq" id="XP_028483093.1">
    <property type="nucleotide sequence ID" value="XM_028631055.1"/>
</dbReference>
<reference evidence="20 21" key="1">
    <citation type="journal article" date="2018" name="Front. Microbiol.">
        <title>Genomic and genetic insights into a cosmopolitan fungus, Paecilomyces variotii (Eurotiales).</title>
        <authorList>
            <person name="Urquhart A.S."/>
            <person name="Mondo S.J."/>
            <person name="Makela M.R."/>
            <person name="Hane J.K."/>
            <person name="Wiebenga A."/>
            <person name="He G."/>
            <person name="Mihaltcheva S."/>
            <person name="Pangilinan J."/>
            <person name="Lipzen A."/>
            <person name="Barry K."/>
            <person name="de Vries R.P."/>
            <person name="Grigoriev I.V."/>
            <person name="Idnurm A."/>
        </authorList>
    </citation>
    <scope>NUCLEOTIDE SEQUENCE [LARGE SCALE GENOMIC DNA]</scope>
    <source>
        <strain evidence="20 21">CBS 101075</strain>
    </source>
</reference>
<feature type="domain" description="RNase T2-like C-terminal" evidence="19">
    <location>
        <begin position="342"/>
        <end position="458"/>
    </location>
</feature>
<evidence type="ECO:0000256" key="14">
    <source>
        <dbReference type="ARBA" id="ARBA00025494"/>
    </source>
</evidence>
<evidence type="ECO:0000259" key="19">
    <source>
        <dbReference type="Pfam" id="PF25488"/>
    </source>
</evidence>
<accession>A0A443HNQ8</accession>
<dbReference type="InterPro" id="IPR018188">
    <property type="entry name" value="RNase_T2_His_AS_1"/>
</dbReference>
<evidence type="ECO:0000256" key="12">
    <source>
        <dbReference type="ARBA" id="ARBA00023180"/>
    </source>
</evidence>
<feature type="compositionally biased region" description="Low complexity" evidence="18">
    <location>
        <begin position="327"/>
        <end position="343"/>
    </location>
</feature>
<name>A0A443HNQ8_BYSSP</name>
<dbReference type="GO" id="GO:0016787">
    <property type="term" value="F:hydrolase activity"/>
    <property type="evidence" value="ECO:0007669"/>
    <property type="project" value="UniProtKB-KW"/>
</dbReference>
<dbReference type="InterPro" id="IPR057328">
    <property type="entry name" value="RNaseT2L_C"/>
</dbReference>
<keyword evidence="21" id="KW-1185">Reference proteome</keyword>
<dbReference type="GO" id="GO:0005576">
    <property type="term" value="C:extracellular region"/>
    <property type="evidence" value="ECO:0007669"/>
    <property type="project" value="TreeGrafter"/>
</dbReference>
<keyword evidence="6" id="KW-0926">Vacuole</keyword>
<dbReference type="GeneID" id="39600332"/>
<feature type="active site" evidence="16">
    <location>
        <position position="203"/>
    </location>
</feature>
<dbReference type="FunFam" id="3.90.730.10:FF:000004">
    <property type="entry name" value="Ribonuclease T2-like"/>
    <property type="match status" value="1"/>
</dbReference>
<dbReference type="Proteomes" id="UP000283841">
    <property type="component" value="Unassembled WGS sequence"/>
</dbReference>
<dbReference type="InterPro" id="IPR033130">
    <property type="entry name" value="RNase_T2_His_AS_2"/>
</dbReference>
<organism evidence="20 21">
    <name type="scientific">Byssochlamys spectabilis</name>
    <name type="common">Paecilomyces variotii</name>
    <dbReference type="NCBI Taxonomy" id="264951"/>
    <lineage>
        <taxon>Eukaryota</taxon>
        <taxon>Fungi</taxon>
        <taxon>Dikarya</taxon>
        <taxon>Ascomycota</taxon>
        <taxon>Pezizomycotina</taxon>
        <taxon>Eurotiomycetes</taxon>
        <taxon>Eurotiomycetidae</taxon>
        <taxon>Eurotiales</taxon>
        <taxon>Thermoascaceae</taxon>
        <taxon>Paecilomyces</taxon>
    </lineage>
</organism>
<feature type="active site" evidence="16">
    <location>
        <position position="141"/>
    </location>
</feature>
<dbReference type="VEuPathDB" id="FungiDB:C8Q69DRAFT_473580"/>
<comment type="similarity">
    <text evidence="3 17">Belongs to the RNase T2 family.</text>
</comment>
<evidence type="ECO:0000256" key="1">
    <source>
        <dbReference type="ARBA" id="ARBA00004410"/>
    </source>
</evidence>
<dbReference type="PANTHER" id="PTHR11240">
    <property type="entry name" value="RIBONUCLEASE T2"/>
    <property type="match status" value="1"/>
</dbReference>
<feature type="region of interest" description="Disordered" evidence="18">
    <location>
        <begin position="301"/>
        <end position="347"/>
    </location>
</feature>
<evidence type="ECO:0000256" key="9">
    <source>
        <dbReference type="ARBA" id="ARBA00022759"/>
    </source>
</evidence>
<dbReference type="SUPFAM" id="SSF55895">
    <property type="entry name" value="Ribonuclease Rh-like"/>
    <property type="match status" value="1"/>
</dbReference>
<keyword evidence="8" id="KW-0732">Signal</keyword>
<dbReference type="PROSITE" id="PS00531">
    <property type="entry name" value="RNASE_T2_2"/>
    <property type="match status" value="1"/>
</dbReference>
<evidence type="ECO:0000256" key="4">
    <source>
        <dbReference type="ARBA" id="ARBA00012571"/>
    </source>
</evidence>
<keyword evidence="11" id="KW-1015">Disulfide bond</keyword>
<dbReference type="STRING" id="264951.A0A443HNQ8"/>
<dbReference type="PANTHER" id="PTHR11240:SF22">
    <property type="entry name" value="RIBONUCLEASE T2"/>
    <property type="match status" value="1"/>
</dbReference>
<keyword evidence="9" id="KW-0255">Endonuclease</keyword>
<dbReference type="Gene3D" id="3.90.730.10">
    <property type="entry name" value="Ribonuclease T2-like"/>
    <property type="match status" value="1"/>
</dbReference>
<dbReference type="InterPro" id="IPR001568">
    <property type="entry name" value="RNase_T2-like"/>
</dbReference>
<keyword evidence="12" id="KW-0325">Glycoprotein</keyword>
<evidence type="ECO:0000256" key="8">
    <source>
        <dbReference type="ARBA" id="ARBA00022729"/>
    </source>
</evidence>
<keyword evidence="5" id="KW-0963">Cytoplasm</keyword>
<dbReference type="PROSITE" id="PS00530">
    <property type="entry name" value="RNASE_T2_1"/>
    <property type="match status" value="1"/>
</dbReference>
<comment type="subcellular location">
    <subcellularLocation>
        <location evidence="2">Cytoplasm</location>
    </subcellularLocation>
    <subcellularLocation>
        <location evidence="1">Vacuole lumen</location>
    </subcellularLocation>
</comment>
<dbReference type="CDD" id="cd01061">
    <property type="entry name" value="RNase_T2_euk"/>
    <property type="match status" value="1"/>
</dbReference>
<dbReference type="GO" id="GO:0005775">
    <property type="term" value="C:vacuolar lumen"/>
    <property type="evidence" value="ECO:0007669"/>
    <property type="project" value="UniProtKB-SubCell"/>
</dbReference>